<dbReference type="PROSITE" id="PS50106">
    <property type="entry name" value="PDZ"/>
    <property type="match status" value="1"/>
</dbReference>
<accession>A0A9D5RAK2</accession>
<dbReference type="AlphaFoldDB" id="A0A9D5RAK2"/>
<dbReference type="CDD" id="cd06163">
    <property type="entry name" value="S2P-M50_PDZ_RseP-like"/>
    <property type="match status" value="1"/>
</dbReference>
<keyword evidence="4" id="KW-0645">Protease</keyword>
<dbReference type="GO" id="GO:0016020">
    <property type="term" value="C:membrane"/>
    <property type="evidence" value="ECO:0007669"/>
    <property type="project" value="UniProtKB-SubCell"/>
</dbReference>
<feature type="transmembrane region" description="Helical" evidence="11">
    <location>
        <begin position="6"/>
        <end position="25"/>
    </location>
</feature>
<dbReference type="InterPro" id="IPR001478">
    <property type="entry name" value="PDZ"/>
</dbReference>
<dbReference type="PANTHER" id="PTHR42837:SF2">
    <property type="entry name" value="MEMBRANE METALLOPROTEASE ARASP2, CHLOROPLASTIC-RELATED"/>
    <property type="match status" value="1"/>
</dbReference>
<keyword evidence="8 11" id="KW-1133">Transmembrane helix</keyword>
<evidence type="ECO:0000256" key="1">
    <source>
        <dbReference type="ARBA" id="ARBA00001947"/>
    </source>
</evidence>
<organism evidence="13 14">
    <name type="scientific">Ructibacterium gallinarum</name>
    <dbReference type="NCBI Taxonomy" id="2779355"/>
    <lineage>
        <taxon>Bacteria</taxon>
        <taxon>Bacillati</taxon>
        <taxon>Bacillota</taxon>
        <taxon>Clostridia</taxon>
        <taxon>Eubacteriales</taxon>
        <taxon>Oscillospiraceae</taxon>
        <taxon>Ructibacterium</taxon>
    </lineage>
</organism>
<dbReference type="GO" id="GO:0006508">
    <property type="term" value="P:proteolysis"/>
    <property type="evidence" value="ECO:0007669"/>
    <property type="project" value="UniProtKB-KW"/>
</dbReference>
<evidence type="ECO:0000256" key="5">
    <source>
        <dbReference type="ARBA" id="ARBA00022692"/>
    </source>
</evidence>
<evidence type="ECO:0000256" key="9">
    <source>
        <dbReference type="ARBA" id="ARBA00023049"/>
    </source>
</evidence>
<dbReference type="InterPro" id="IPR008915">
    <property type="entry name" value="Peptidase_M50"/>
</dbReference>
<dbReference type="Proteomes" id="UP000806542">
    <property type="component" value="Unassembled WGS sequence"/>
</dbReference>
<feature type="domain" description="PDZ" evidence="12">
    <location>
        <begin position="89"/>
        <end position="180"/>
    </location>
</feature>
<keyword evidence="14" id="KW-1185">Reference proteome</keyword>
<name>A0A9D5RAK2_9FIRM</name>
<evidence type="ECO:0000256" key="4">
    <source>
        <dbReference type="ARBA" id="ARBA00022670"/>
    </source>
</evidence>
<evidence type="ECO:0000313" key="13">
    <source>
        <dbReference type="EMBL" id="MBE5039178.1"/>
    </source>
</evidence>
<keyword evidence="5 11" id="KW-0812">Transmembrane</keyword>
<dbReference type="EMBL" id="JADCKB010000002">
    <property type="protein sequence ID" value="MBE5039178.1"/>
    <property type="molecule type" value="Genomic_DNA"/>
</dbReference>
<dbReference type="GO" id="GO:0046872">
    <property type="term" value="F:metal ion binding"/>
    <property type="evidence" value="ECO:0007669"/>
    <property type="project" value="UniProtKB-KW"/>
</dbReference>
<evidence type="ECO:0000256" key="3">
    <source>
        <dbReference type="ARBA" id="ARBA00007931"/>
    </source>
</evidence>
<feature type="transmembrane region" description="Helical" evidence="11">
    <location>
        <begin position="316"/>
        <end position="335"/>
    </location>
</feature>
<keyword evidence="6 11" id="KW-0378">Hydrolase</keyword>
<keyword evidence="11" id="KW-0479">Metal-binding</keyword>
<dbReference type="Pfam" id="PF02163">
    <property type="entry name" value="Peptidase_M50"/>
    <property type="match status" value="1"/>
</dbReference>
<comment type="similarity">
    <text evidence="3 11">Belongs to the peptidase M50B family.</text>
</comment>
<evidence type="ECO:0000259" key="12">
    <source>
        <dbReference type="PROSITE" id="PS50106"/>
    </source>
</evidence>
<dbReference type="SUPFAM" id="SSF50156">
    <property type="entry name" value="PDZ domain-like"/>
    <property type="match status" value="1"/>
</dbReference>
<reference evidence="13" key="1">
    <citation type="submission" date="2020-10" db="EMBL/GenBank/DDBJ databases">
        <title>ChiBAC.</title>
        <authorList>
            <person name="Zenner C."/>
            <person name="Hitch T.C.A."/>
            <person name="Clavel T."/>
        </authorList>
    </citation>
    <scope>NUCLEOTIDE SEQUENCE</scope>
    <source>
        <strain evidence="13">DSM 107454</strain>
    </source>
</reference>
<keyword evidence="7 11" id="KW-0862">Zinc</keyword>
<evidence type="ECO:0000313" key="14">
    <source>
        <dbReference type="Proteomes" id="UP000806542"/>
    </source>
</evidence>
<dbReference type="InterPro" id="IPR041489">
    <property type="entry name" value="PDZ_6"/>
</dbReference>
<keyword evidence="9 11" id="KW-0482">Metalloprotease</keyword>
<dbReference type="InterPro" id="IPR004387">
    <property type="entry name" value="Pept_M50_Zn"/>
</dbReference>
<evidence type="ECO:0000256" key="8">
    <source>
        <dbReference type="ARBA" id="ARBA00022989"/>
    </source>
</evidence>
<dbReference type="Pfam" id="PF17820">
    <property type="entry name" value="PDZ_6"/>
    <property type="match status" value="1"/>
</dbReference>
<feature type="transmembrane region" description="Helical" evidence="11">
    <location>
        <begin position="90"/>
        <end position="117"/>
    </location>
</feature>
<dbReference type="InterPro" id="IPR036034">
    <property type="entry name" value="PDZ_sf"/>
</dbReference>
<protein>
    <recommendedName>
        <fullName evidence="11">Zinc metalloprotease</fullName>
        <ecNumber evidence="11">3.4.24.-</ecNumber>
    </recommendedName>
</protein>
<comment type="caution">
    <text evidence="13">The sequence shown here is derived from an EMBL/GenBank/DDBJ whole genome shotgun (WGS) entry which is preliminary data.</text>
</comment>
<dbReference type="PANTHER" id="PTHR42837">
    <property type="entry name" value="REGULATOR OF SIGMA-E PROTEASE RSEP"/>
    <property type="match status" value="1"/>
</dbReference>
<evidence type="ECO:0000256" key="2">
    <source>
        <dbReference type="ARBA" id="ARBA00004141"/>
    </source>
</evidence>
<keyword evidence="10 11" id="KW-0472">Membrane</keyword>
<evidence type="ECO:0000256" key="11">
    <source>
        <dbReference type="RuleBase" id="RU362031"/>
    </source>
</evidence>
<dbReference type="GO" id="GO:0004222">
    <property type="term" value="F:metalloendopeptidase activity"/>
    <property type="evidence" value="ECO:0007669"/>
    <property type="project" value="InterPro"/>
</dbReference>
<proteinExistence type="inferred from homology"/>
<dbReference type="Gene3D" id="2.30.42.10">
    <property type="match status" value="1"/>
</dbReference>
<comment type="subcellular location">
    <subcellularLocation>
        <location evidence="2">Membrane</location>
        <topology evidence="2">Multi-pass membrane protein</topology>
    </subcellularLocation>
</comment>
<comment type="cofactor">
    <cofactor evidence="1 11">
        <name>Zn(2+)</name>
        <dbReference type="ChEBI" id="CHEBI:29105"/>
    </cofactor>
</comment>
<evidence type="ECO:0000256" key="6">
    <source>
        <dbReference type="ARBA" id="ARBA00022801"/>
    </source>
</evidence>
<feature type="transmembrane region" description="Helical" evidence="11">
    <location>
        <begin position="267"/>
        <end position="287"/>
    </location>
</feature>
<dbReference type="RefSeq" id="WP_226391741.1">
    <property type="nucleotide sequence ID" value="NZ_JADCKB010000002.1"/>
</dbReference>
<gene>
    <name evidence="13" type="primary">rseP</name>
    <name evidence="13" type="ORF">INF28_01670</name>
</gene>
<dbReference type="EC" id="3.4.24.-" evidence="11"/>
<evidence type="ECO:0000256" key="10">
    <source>
        <dbReference type="ARBA" id="ARBA00023136"/>
    </source>
</evidence>
<sequence length="344" mass="37651">MILTIIGAILIFSVIIFVHELGHFLTARLFGVTVHEFAIGMGPALLKKQGKQTLYSVRAIPMGGYCKMEGEDEDSAEPGAFNRKKPVPRIVILAAGAGMNLILGFLIVLSLVAVTAVSDGGLPSVRVENVNPQSSAAEFLQPGDKITEINGKTIHIRRDLSFELSRTSGAETSLTLERDGEKITKSFTPMEITYEDGSTGYVVGFDIAIDPVTPWGILHEAFFQTVWMVKLVFVSLGMLFSGQAGLNDLSGPVGVVHAMNTVAQSGWYDFLFFAAFLAVNIGIMNLLPLPALDGGRIFFVLIELIFRRPVPRDKEGWIHFAGFALLILLMLYATWNDILRIFTQ</sequence>
<evidence type="ECO:0000256" key="7">
    <source>
        <dbReference type="ARBA" id="ARBA00022833"/>
    </source>
</evidence>
<dbReference type="NCBIfam" id="TIGR00054">
    <property type="entry name" value="RIP metalloprotease RseP"/>
    <property type="match status" value="1"/>
</dbReference>